<keyword evidence="1" id="KW-0732">Signal</keyword>
<feature type="chain" id="PRO_5016387878" evidence="1">
    <location>
        <begin position="24"/>
        <end position="87"/>
    </location>
</feature>
<organism evidence="2 3">
    <name type="scientific">Desulfovibrio ferrophilus</name>
    <dbReference type="NCBI Taxonomy" id="241368"/>
    <lineage>
        <taxon>Bacteria</taxon>
        <taxon>Pseudomonadati</taxon>
        <taxon>Thermodesulfobacteriota</taxon>
        <taxon>Desulfovibrionia</taxon>
        <taxon>Desulfovibrionales</taxon>
        <taxon>Desulfovibrionaceae</taxon>
        <taxon>Desulfovibrio</taxon>
    </lineage>
</organism>
<evidence type="ECO:0000313" key="2">
    <source>
        <dbReference type="EMBL" id="BBD10140.1"/>
    </source>
</evidence>
<keyword evidence="3" id="KW-1185">Reference proteome</keyword>
<evidence type="ECO:0000256" key="1">
    <source>
        <dbReference type="SAM" id="SignalP"/>
    </source>
</evidence>
<feature type="signal peptide" evidence="1">
    <location>
        <begin position="1"/>
        <end position="23"/>
    </location>
</feature>
<keyword evidence="2" id="KW-0614">Plasmid</keyword>
<protein>
    <submittedName>
        <fullName evidence="2">Ig family protein</fullName>
    </submittedName>
</protein>
<evidence type="ECO:0000313" key="3">
    <source>
        <dbReference type="Proteomes" id="UP000269883"/>
    </source>
</evidence>
<sequence>MGRCRVLILAVVLALGGVVNAHAQDQEIMICTSQGISSDPTKPTLSCTDGAGVVFTESLTDLSFRGYRLITTEYDGARTYYFLGKDR</sequence>
<dbReference type="KEGG" id="dfl:DFE_A0039"/>
<name>A0A2Z6B4A3_9BACT</name>
<gene>
    <name evidence="2" type="ORF">DFE_A0039</name>
</gene>
<dbReference type="Proteomes" id="UP000269883">
    <property type="component" value="Plasmid pDFE"/>
</dbReference>
<reference evidence="2 3" key="1">
    <citation type="journal article" date="2018" name="Sci. Adv.">
        <title>Multi-heme cytochromes provide a pathway for survival in energy-limited environments.</title>
        <authorList>
            <person name="Deng X."/>
            <person name="Dohmae N."/>
            <person name="Nealson K.H."/>
            <person name="Hashimoto K."/>
            <person name="Okamoto A."/>
        </authorList>
    </citation>
    <scope>NUCLEOTIDE SEQUENCE [LARGE SCALE GENOMIC DNA]</scope>
    <source>
        <strain evidence="2 3">IS5</strain>
        <plasmid evidence="3">pdfe dna</plasmid>
    </source>
</reference>
<dbReference type="EMBL" id="AP017379">
    <property type="protein sequence ID" value="BBD10140.1"/>
    <property type="molecule type" value="Genomic_DNA"/>
</dbReference>
<accession>A0A2Z6B4A3</accession>
<dbReference type="AlphaFoldDB" id="A0A2Z6B4A3"/>
<geneLocation type="plasmid" evidence="3">
    <name>pdfe dna</name>
</geneLocation>
<proteinExistence type="predicted"/>